<dbReference type="InterPro" id="IPR050469">
    <property type="entry name" value="Diguanylate_Cyclase"/>
</dbReference>
<gene>
    <name evidence="4" type="primary">yeaP</name>
    <name evidence="4" type="ORF">PKB_4351</name>
</gene>
<evidence type="ECO:0000256" key="1">
    <source>
        <dbReference type="ARBA" id="ARBA00012528"/>
    </source>
</evidence>
<dbReference type="Pfam" id="PF01590">
    <property type="entry name" value="GAF"/>
    <property type="match status" value="1"/>
</dbReference>
<reference evidence="4 5" key="1">
    <citation type="submission" date="2013-03" db="EMBL/GenBank/DDBJ databases">
        <authorList>
            <person name="Linke B."/>
        </authorList>
    </citation>
    <scope>NUCLEOTIDE SEQUENCE [LARGE SCALE GENOMIC DNA]</scope>
    <source>
        <strain evidence="4 5">B13</strain>
    </source>
</reference>
<dbReference type="EMBL" id="HG322950">
    <property type="protein sequence ID" value="CDF85676.1"/>
    <property type="molecule type" value="Genomic_DNA"/>
</dbReference>
<dbReference type="SMART" id="SM00065">
    <property type="entry name" value="GAF"/>
    <property type="match status" value="1"/>
</dbReference>
<dbReference type="PROSITE" id="PS50887">
    <property type="entry name" value="GGDEF"/>
    <property type="match status" value="1"/>
</dbReference>
<evidence type="ECO:0000313" key="5">
    <source>
        <dbReference type="Proteomes" id="UP000025241"/>
    </source>
</evidence>
<evidence type="ECO:0000259" key="3">
    <source>
        <dbReference type="PROSITE" id="PS50887"/>
    </source>
</evidence>
<dbReference type="Gene3D" id="3.30.450.40">
    <property type="match status" value="1"/>
</dbReference>
<dbReference type="GO" id="GO:1902201">
    <property type="term" value="P:negative regulation of bacterial-type flagellum-dependent cell motility"/>
    <property type="evidence" value="ECO:0007669"/>
    <property type="project" value="TreeGrafter"/>
</dbReference>
<keyword evidence="5" id="KW-1185">Reference proteome</keyword>
<dbReference type="InterPro" id="IPR029016">
    <property type="entry name" value="GAF-like_dom_sf"/>
</dbReference>
<dbReference type="NCBIfam" id="TIGR00254">
    <property type="entry name" value="GGDEF"/>
    <property type="match status" value="1"/>
</dbReference>
<dbReference type="InterPro" id="IPR029787">
    <property type="entry name" value="Nucleotide_cyclase"/>
</dbReference>
<dbReference type="RefSeq" id="WP_043254332.1">
    <property type="nucleotide sequence ID" value="NZ_HG322950.1"/>
</dbReference>
<dbReference type="PANTHER" id="PTHR45138:SF9">
    <property type="entry name" value="DIGUANYLATE CYCLASE DGCM-RELATED"/>
    <property type="match status" value="1"/>
</dbReference>
<dbReference type="OrthoDB" id="9812358at2"/>
<dbReference type="EC" id="2.7.7.65" evidence="1"/>
<dbReference type="InterPro" id="IPR000160">
    <property type="entry name" value="GGDEF_dom"/>
</dbReference>
<dbReference type="eggNOG" id="COG2203">
    <property type="taxonomic scope" value="Bacteria"/>
</dbReference>
<comment type="catalytic activity">
    <reaction evidence="2">
        <text>2 GTP = 3',3'-c-di-GMP + 2 diphosphate</text>
        <dbReference type="Rhea" id="RHEA:24898"/>
        <dbReference type="ChEBI" id="CHEBI:33019"/>
        <dbReference type="ChEBI" id="CHEBI:37565"/>
        <dbReference type="ChEBI" id="CHEBI:58805"/>
        <dbReference type="EC" id="2.7.7.65"/>
    </reaction>
</comment>
<dbReference type="GO" id="GO:0005886">
    <property type="term" value="C:plasma membrane"/>
    <property type="evidence" value="ECO:0007669"/>
    <property type="project" value="TreeGrafter"/>
</dbReference>
<dbReference type="GO" id="GO:0043709">
    <property type="term" value="P:cell adhesion involved in single-species biofilm formation"/>
    <property type="evidence" value="ECO:0007669"/>
    <property type="project" value="TreeGrafter"/>
</dbReference>
<keyword evidence="4" id="KW-0808">Transferase</keyword>
<keyword evidence="4" id="KW-0548">Nucleotidyltransferase</keyword>
<dbReference type="InterPro" id="IPR043128">
    <property type="entry name" value="Rev_trsase/Diguanyl_cyclase"/>
</dbReference>
<dbReference type="SUPFAM" id="SSF55781">
    <property type="entry name" value="GAF domain-like"/>
    <property type="match status" value="1"/>
</dbReference>
<sequence length="345" mass="37409">MDQLLSFLSTTVPQAKSLEQLTRPLLALLGQVTGMESTYLTTIDLEQGVQRVEFARNDGDMEIPEGLQVPWEDTLCKRALDEGRAYTDDVSGCWGDSDAARALGIRTYVSAPIRAQDGRVLGTVCAASAMKVARNEQIEPMLSLLSGLLGYSLEREVLVDRLQVLNSELAQLALTDALTGLYNRRAILGEIPRLLAMARRERRFILVAVIDLDGFKQINDNHGHQSGDQFLSQIAERLKDCLRGSDVLGRTGGDEFVVCALGNLAGQGTLAEDMELAARLLQGRLAKATVGRYALASGTDIQYGGASVGVVALLADGIDADEAIKLADREMYRVKQQRKRGASVA</sequence>
<dbReference type="SUPFAM" id="SSF55073">
    <property type="entry name" value="Nucleotide cyclase"/>
    <property type="match status" value="1"/>
</dbReference>
<dbReference type="InterPro" id="IPR003018">
    <property type="entry name" value="GAF"/>
</dbReference>
<dbReference type="GO" id="GO:0052621">
    <property type="term" value="F:diguanylate cyclase activity"/>
    <property type="evidence" value="ECO:0007669"/>
    <property type="project" value="UniProtKB-EC"/>
</dbReference>
<dbReference type="HOGENOM" id="CLU_000445_11_32_6"/>
<dbReference type="SMART" id="SM00267">
    <property type="entry name" value="GGDEF"/>
    <property type="match status" value="1"/>
</dbReference>
<feature type="domain" description="GGDEF" evidence="3">
    <location>
        <begin position="203"/>
        <end position="345"/>
    </location>
</feature>
<dbReference type="AlphaFoldDB" id="A0A024HLE7"/>
<name>A0A024HLE7_PSEKB</name>
<evidence type="ECO:0000256" key="2">
    <source>
        <dbReference type="ARBA" id="ARBA00034247"/>
    </source>
</evidence>
<dbReference type="STRING" id="1301098.PKB_4351"/>
<dbReference type="KEGG" id="pkc:PKB_4351"/>
<dbReference type="PANTHER" id="PTHR45138">
    <property type="entry name" value="REGULATORY COMPONENTS OF SENSORY TRANSDUCTION SYSTEM"/>
    <property type="match status" value="1"/>
</dbReference>
<dbReference type="PATRIC" id="fig|1301098.3.peg.4358"/>
<accession>A0A024HLE7</accession>
<reference evidence="4 5" key="2">
    <citation type="submission" date="2014-05" db="EMBL/GenBank/DDBJ databases">
        <title>Genome sequence of the 3-chlorobenzoate degrading bacterium Pseudomonas knackmussii B13 shows multiple evidence for horizontal gene transfer.</title>
        <authorList>
            <person name="Miyazaki R."/>
            <person name="Bertelli C."/>
            <person name="Falquet L."/>
            <person name="Robinson-Rechavi M."/>
            <person name="Gharib W."/>
            <person name="Roy S."/>
            <person name="Van der Meer J.R."/>
        </authorList>
    </citation>
    <scope>NUCLEOTIDE SEQUENCE [LARGE SCALE GENOMIC DNA]</scope>
    <source>
        <strain evidence="4 5">B13</strain>
    </source>
</reference>
<evidence type="ECO:0000313" key="4">
    <source>
        <dbReference type="EMBL" id="CDF85676.1"/>
    </source>
</evidence>
<dbReference type="CDD" id="cd01949">
    <property type="entry name" value="GGDEF"/>
    <property type="match status" value="1"/>
</dbReference>
<proteinExistence type="predicted"/>
<protein>
    <recommendedName>
        <fullName evidence="1">diguanylate cyclase</fullName>
        <ecNumber evidence="1">2.7.7.65</ecNumber>
    </recommendedName>
</protein>
<organism evidence="4 5">
    <name type="scientific">Pseudomonas knackmussii (strain DSM 6978 / CCUG 54928 / LMG 23759 / B13)</name>
    <dbReference type="NCBI Taxonomy" id="1301098"/>
    <lineage>
        <taxon>Bacteria</taxon>
        <taxon>Pseudomonadati</taxon>
        <taxon>Pseudomonadota</taxon>
        <taxon>Gammaproteobacteria</taxon>
        <taxon>Pseudomonadales</taxon>
        <taxon>Pseudomonadaceae</taxon>
        <taxon>Pseudomonas</taxon>
    </lineage>
</organism>
<dbReference type="Gene3D" id="3.30.70.270">
    <property type="match status" value="1"/>
</dbReference>
<dbReference type="eggNOG" id="COG2199">
    <property type="taxonomic scope" value="Bacteria"/>
</dbReference>
<dbReference type="Pfam" id="PF00990">
    <property type="entry name" value="GGDEF"/>
    <property type="match status" value="1"/>
</dbReference>
<dbReference type="Proteomes" id="UP000025241">
    <property type="component" value="Chromosome I"/>
</dbReference>